<evidence type="ECO:0000313" key="2">
    <source>
        <dbReference type="EMBL" id="VDM40415.1"/>
    </source>
</evidence>
<sequence length="131" mass="15416">MVCDFETEKCGWSFESPALKFPRDPRNNFKVIVGNRDSKPSHFAYFNASRSREEPAMIISPYYQHLSIQCELRFMYRLFGEPGAAIVVTTQHRALNEVDRYTDTYDYEDDTDWTRPTLHSTFNVQHSYIDS</sequence>
<feature type="domain" description="MAM" evidence="1">
    <location>
        <begin position="3"/>
        <end position="116"/>
    </location>
</feature>
<proteinExistence type="predicted"/>
<accession>A0A183UKS4</accession>
<reference evidence="2 3" key="2">
    <citation type="submission" date="2018-11" db="EMBL/GenBank/DDBJ databases">
        <authorList>
            <consortium name="Pathogen Informatics"/>
        </authorList>
    </citation>
    <scope>NUCLEOTIDE SEQUENCE [LARGE SCALE GENOMIC DNA]</scope>
</reference>
<dbReference type="Pfam" id="PF00629">
    <property type="entry name" value="MAM"/>
    <property type="match status" value="1"/>
</dbReference>
<keyword evidence="3" id="KW-1185">Reference proteome</keyword>
<evidence type="ECO:0000259" key="1">
    <source>
        <dbReference type="Pfam" id="PF00629"/>
    </source>
</evidence>
<dbReference type="Proteomes" id="UP000050794">
    <property type="component" value="Unassembled WGS sequence"/>
</dbReference>
<dbReference type="AlphaFoldDB" id="A0A183UKS4"/>
<dbReference type="WBParaSite" id="TCNE_0000909401-mRNA-1">
    <property type="protein sequence ID" value="TCNE_0000909401-mRNA-1"/>
    <property type="gene ID" value="TCNE_0000909401"/>
</dbReference>
<dbReference type="GO" id="GO:0016020">
    <property type="term" value="C:membrane"/>
    <property type="evidence" value="ECO:0007669"/>
    <property type="project" value="InterPro"/>
</dbReference>
<dbReference type="SUPFAM" id="SSF49899">
    <property type="entry name" value="Concanavalin A-like lectins/glucanases"/>
    <property type="match status" value="1"/>
</dbReference>
<reference evidence="4" key="1">
    <citation type="submission" date="2016-06" db="UniProtKB">
        <authorList>
            <consortium name="WormBaseParasite"/>
        </authorList>
    </citation>
    <scope>IDENTIFICATION</scope>
</reference>
<gene>
    <name evidence="2" type="ORF">TCNE_LOCUS9094</name>
</gene>
<dbReference type="InterPro" id="IPR013320">
    <property type="entry name" value="ConA-like_dom_sf"/>
</dbReference>
<name>A0A183UKS4_TOXCA</name>
<dbReference type="EMBL" id="UYWY01020075">
    <property type="protein sequence ID" value="VDM40415.1"/>
    <property type="molecule type" value="Genomic_DNA"/>
</dbReference>
<dbReference type="Gene3D" id="2.60.120.200">
    <property type="match status" value="1"/>
</dbReference>
<evidence type="ECO:0000313" key="4">
    <source>
        <dbReference type="WBParaSite" id="TCNE_0000909401-mRNA-1"/>
    </source>
</evidence>
<dbReference type="InterPro" id="IPR000998">
    <property type="entry name" value="MAM_dom"/>
</dbReference>
<evidence type="ECO:0000313" key="3">
    <source>
        <dbReference type="Proteomes" id="UP000050794"/>
    </source>
</evidence>
<organism evidence="3 4">
    <name type="scientific">Toxocara canis</name>
    <name type="common">Canine roundworm</name>
    <dbReference type="NCBI Taxonomy" id="6265"/>
    <lineage>
        <taxon>Eukaryota</taxon>
        <taxon>Metazoa</taxon>
        <taxon>Ecdysozoa</taxon>
        <taxon>Nematoda</taxon>
        <taxon>Chromadorea</taxon>
        <taxon>Rhabditida</taxon>
        <taxon>Spirurina</taxon>
        <taxon>Ascaridomorpha</taxon>
        <taxon>Ascaridoidea</taxon>
        <taxon>Toxocaridae</taxon>
        <taxon>Toxocara</taxon>
    </lineage>
</organism>
<protein>
    <submittedName>
        <fullName evidence="4">MAM domain-containing protein</fullName>
    </submittedName>
</protein>